<dbReference type="EMBL" id="JPDN02000005">
    <property type="protein sequence ID" value="PON28982.1"/>
    <property type="molecule type" value="Genomic_DNA"/>
</dbReference>
<dbReference type="AlphaFoldDB" id="A0A2P4ZXG1"/>
<evidence type="ECO:0000313" key="2">
    <source>
        <dbReference type="Proteomes" id="UP000054821"/>
    </source>
</evidence>
<gene>
    <name evidence="1" type="ORF">TGAM01_v202090</name>
</gene>
<evidence type="ECO:0000313" key="1">
    <source>
        <dbReference type="EMBL" id="PON28982.1"/>
    </source>
</evidence>
<proteinExistence type="predicted"/>
<dbReference type="Proteomes" id="UP000054821">
    <property type="component" value="Unassembled WGS sequence"/>
</dbReference>
<organism evidence="1 2">
    <name type="scientific">Trichoderma gamsii</name>
    <dbReference type="NCBI Taxonomy" id="398673"/>
    <lineage>
        <taxon>Eukaryota</taxon>
        <taxon>Fungi</taxon>
        <taxon>Dikarya</taxon>
        <taxon>Ascomycota</taxon>
        <taxon>Pezizomycotina</taxon>
        <taxon>Sordariomycetes</taxon>
        <taxon>Hypocreomycetidae</taxon>
        <taxon>Hypocreales</taxon>
        <taxon>Hypocreaceae</taxon>
        <taxon>Trichoderma</taxon>
    </lineage>
</organism>
<protein>
    <submittedName>
        <fullName evidence="1">Uncharacterized protein</fullName>
    </submittedName>
</protein>
<sequence>MLSLWEDSAVNIYIFMVARSVTGYISPVSVPRIERPLPNILKNILTAMANQIAYYYFAPTWDFPPSGPLQLGNVLMSMKKPERALYTAPLPDAIEIITSESGKVDFTLEKLKAGKFSILTRFVKFIGLGVDITTSWDKSNEDAFTFKSLETTFFVPTLPWLEKCLANPSVQRYLDKCRYRKPVYIITGLKTVTGAAIKTNKHSASANTIGIEATMPGGDGMLNLTAKPEISTKKEAKANMSWEDHSDFIFAYRVSKVWVKKGSILEEDYTKGAMFETGEKTVRSLTLEVVKVEEADPVEEGFLQEEMVDGDEKLIIALPEKE</sequence>
<accession>A0A2P4ZXG1</accession>
<name>A0A2P4ZXG1_9HYPO</name>
<dbReference type="STRING" id="398673.A0A2P4ZXG1"/>
<comment type="caution">
    <text evidence="1">The sequence shown here is derived from an EMBL/GenBank/DDBJ whole genome shotgun (WGS) entry which is preliminary data.</text>
</comment>
<keyword evidence="2" id="KW-1185">Reference proteome</keyword>
<dbReference type="RefSeq" id="XP_018666460.1">
    <property type="nucleotide sequence ID" value="XM_018800318.1"/>
</dbReference>
<reference evidence="1 2" key="1">
    <citation type="journal article" date="2016" name="Genome Announc.">
        <title>Draft Whole-Genome Sequence of Trichoderma gamsii T6085, a Promising Biocontrol Agent of Fusarium Head Blight on Wheat.</title>
        <authorList>
            <person name="Baroncelli R."/>
            <person name="Zapparata A."/>
            <person name="Piaggeschi G."/>
            <person name="Sarrocco S."/>
            <person name="Vannacci G."/>
        </authorList>
    </citation>
    <scope>NUCLEOTIDE SEQUENCE [LARGE SCALE GENOMIC DNA]</scope>
    <source>
        <strain evidence="1 2">T6085</strain>
    </source>
</reference>
<dbReference type="GeneID" id="29980401"/>